<evidence type="ECO:0000313" key="2">
    <source>
        <dbReference type="Proteomes" id="UP001458946"/>
    </source>
</evidence>
<dbReference type="Proteomes" id="UP001458946">
    <property type="component" value="Unassembled WGS sequence"/>
</dbReference>
<dbReference type="Pfam" id="PF00300">
    <property type="entry name" value="His_Phos_1"/>
    <property type="match status" value="1"/>
</dbReference>
<dbReference type="SUPFAM" id="SSF53254">
    <property type="entry name" value="Phosphoglycerate mutase-like"/>
    <property type="match status" value="1"/>
</dbReference>
<dbReference type="Gene3D" id="3.40.50.1240">
    <property type="entry name" value="Phosphoglycerate mutase-like"/>
    <property type="match status" value="1"/>
</dbReference>
<proteinExistence type="predicted"/>
<organism evidence="1 2">
    <name type="scientific">Deinococcus xinjiangensis</name>
    <dbReference type="NCBI Taxonomy" id="457454"/>
    <lineage>
        <taxon>Bacteria</taxon>
        <taxon>Thermotogati</taxon>
        <taxon>Deinococcota</taxon>
        <taxon>Deinococci</taxon>
        <taxon>Deinococcales</taxon>
        <taxon>Deinococcaceae</taxon>
        <taxon>Deinococcus</taxon>
    </lineage>
</organism>
<dbReference type="InterPro" id="IPR013078">
    <property type="entry name" value="His_Pase_superF_clade-1"/>
</dbReference>
<sequence>MTASPPKAQIIFVRHGQTAHNKEKRMQGHLDAPLDETGQAQAQGLARHLRALGVQNPSIHASDLRRAYATAEAIQAEVGGTLTPHRDLREIHMGDWEDCLYADIQASHPDEYTRFWQGDPDCRPPSGETPAEVARRVLAQVQRLWPQRGETVLIVSHGIAITGVLCELLGLHYQTEFRSGSLMHLNTAYSVLEVCPDTHQVLRAEVAQAGHLARG</sequence>
<name>A0ABP9V7T5_9DEIO</name>
<dbReference type="SMART" id="SM00855">
    <property type="entry name" value="PGAM"/>
    <property type="match status" value="1"/>
</dbReference>
<keyword evidence="2" id="KW-1185">Reference proteome</keyword>
<dbReference type="InterPro" id="IPR050275">
    <property type="entry name" value="PGM_Phosphatase"/>
</dbReference>
<dbReference type="RefSeq" id="WP_353541308.1">
    <property type="nucleotide sequence ID" value="NZ_BAABRN010000008.1"/>
</dbReference>
<dbReference type="PANTHER" id="PTHR48100">
    <property type="entry name" value="BROAD-SPECIFICITY PHOSPHATASE YOR283W-RELATED"/>
    <property type="match status" value="1"/>
</dbReference>
<dbReference type="InterPro" id="IPR029033">
    <property type="entry name" value="His_PPase_superfam"/>
</dbReference>
<reference evidence="1 2" key="1">
    <citation type="submission" date="2024-02" db="EMBL/GenBank/DDBJ databases">
        <title>Deinococcus xinjiangensis NBRC 107630.</title>
        <authorList>
            <person name="Ichikawa N."/>
            <person name="Katano-Makiyama Y."/>
            <person name="Hidaka K."/>
        </authorList>
    </citation>
    <scope>NUCLEOTIDE SEQUENCE [LARGE SCALE GENOMIC DNA]</scope>
    <source>
        <strain evidence="1 2">NBRC 107630</strain>
    </source>
</reference>
<dbReference type="PANTHER" id="PTHR48100:SF1">
    <property type="entry name" value="HISTIDINE PHOSPHATASE FAMILY PROTEIN-RELATED"/>
    <property type="match status" value="1"/>
</dbReference>
<protein>
    <submittedName>
        <fullName evidence="1">Phosphoglycerate mutase GpmB</fullName>
    </submittedName>
</protein>
<evidence type="ECO:0000313" key="1">
    <source>
        <dbReference type="EMBL" id="GAA5501334.1"/>
    </source>
</evidence>
<dbReference type="EMBL" id="BAABRN010000008">
    <property type="protein sequence ID" value="GAA5501334.1"/>
    <property type="molecule type" value="Genomic_DNA"/>
</dbReference>
<accession>A0ABP9V7T5</accession>
<comment type="caution">
    <text evidence="1">The sequence shown here is derived from an EMBL/GenBank/DDBJ whole genome shotgun (WGS) entry which is preliminary data.</text>
</comment>
<dbReference type="CDD" id="cd07067">
    <property type="entry name" value="HP_PGM_like"/>
    <property type="match status" value="1"/>
</dbReference>
<gene>
    <name evidence="1" type="primary">gpmB_1</name>
    <name evidence="1" type="ORF">Dxin01_01066</name>
</gene>